<evidence type="ECO:0000256" key="2">
    <source>
        <dbReference type="ARBA" id="ARBA00022729"/>
    </source>
</evidence>
<sequence>MLRSDRGMGGWRRSAAGNEKDVAGGVGGGVPAAVGTGRPAVDRRSLLRWAGTAAVAAPAAGLLAACGGSSSSDGPRKVRLGYVTSRTGPLSSYSVVDSYVVQTMQSLLADGVKVGGRSYPVEIFVRDSESDRHRAGIAATDLIFKDKVDIVLVGGTSDTAIPVADQCEINQVPCISTNAPWQSWWNGRGGNVDMPFHWTYHFYWGMEDVVATYVAMWRQLGITKVGLMYPADDDGQAFANPDFGIPTIRNFDFQLISPASSGYQPGAASFESYLTAFKAAGVQAVVGIAQAADFAAFRRQTRTADFTPKALTVSKALIFQEDVRALGSNGNGLTTEVAWSPSHPYRSSLTNKTSQDLASDFASARGRGWTQALGFTYALFEVAVKALGGAASLDREAIAAAVKEVDAQTIVGPVAFGSQSNVPKNVARTALVGGQWDQVDNDFALKVVNNSGNSKVGVDAQLSPLPTPV</sequence>
<evidence type="ECO:0000313" key="6">
    <source>
        <dbReference type="Proteomes" id="UP000032545"/>
    </source>
</evidence>
<dbReference type="Pfam" id="PF13458">
    <property type="entry name" value="Peripla_BP_6"/>
    <property type="match status" value="1"/>
</dbReference>
<dbReference type="Proteomes" id="UP000032545">
    <property type="component" value="Unassembled WGS sequence"/>
</dbReference>
<evidence type="ECO:0000313" key="5">
    <source>
        <dbReference type="EMBL" id="KJE24127.1"/>
    </source>
</evidence>
<dbReference type="PANTHER" id="PTHR30483:SF6">
    <property type="entry name" value="PERIPLASMIC BINDING PROTEIN OF ABC TRANSPORTER FOR NATURAL AMINO ACIDS"/>
    <property type="match status" value="1"/>
</dbReference>
<dbReference type="PATRIC" id="fig|1502723.3.peg.6093"/>
<dbReference type="OrthoDB" id="6753945at2"/>
<dbReference type="SUPFAM" id="SSF53822">
    <property type="entry name" value="Periplasmic binding protein-like I"/>
    <property type="match status" value="1"/>
</dbReference>
<dbReference type="InterPro" id="IPR028082">
    <property type="entry name" value="Peripla_BP_I"/>
</dbReference>
<dbReference type="RefSeq" id="WP_044884232.1">
    <property type="nucleotide sequence ID" value="NZ_JYFN01000008.1"/>
</dbReference>
<protein>
    <submittedName>
        <fullName evidence="5">Amino acid/amide ABC transporter substrate-binding protein, HAAT family</fullName>
    </submittedName>
</protein>
<feature type="domain" description="Leucine-binding protein" evidence="4">
    <location>
        <begin position="77"/>
        <end position="424"/>
    </location>
</feature>
<reference evidence="6" key="1">
    <citation type="submission" date="2015-02" db="EMBL/GenBank/DDBJ databases">
        <title>Draft Genome of Frankia sp. CpI1-S.</title>
        <authorList>
            <person name="Oshone R.T."/>
            <person name="Ngom M."/>
            <person name="Ghodhbane-Gtari F."/>
            <person name="Gtari M."/>
            <person name="Morris K."/>
            <person name="Thomas K."/>
            <person name="Sen A."/>
            <person name="Tisa L.S."/>
        </authorList>
    </citation>
    <scope>NUCLEOTIDE SEQUENCE [LARGE SCALE GENOMIC DNA]</scope>
    <source>
        <strain evidence="6">CpI1-S</strain>
    </source>
</reference>
<feature type="region of interest" description="Disordered" evidence="3">
    <location>
        <begin position="1"/>
        <end position="22"/>
    </location>
</feature>
<evidence type="ECO:0000256" key="1">
    <source>
        <dbReference type="ARBA" id="ARBA00010062"/>
    </source>
</evidence>
<comment type="similarity">
    <text evidence="1">Belongs to the leucine-binding protein family.</text>
</comment>
<accession>A0A0D8BL50</accession>
<dbReference type="PANTHER" id="PTHR30483">
    <property type="entry name" value="LEUCINE-SPECIFIC-BINDING PROTEIN"/>
    <property type="match status" value="1"/>
</dbReference>
<evidence type="ECO:0000259" key="4">
    <source>
        <dbReference type="Pfam" id="PF13458"/>
    </source>
</evidence>
<dbReference type="CDD" id="cd06337">
    <property type="entry name" value="PBP1_ABC_ligand_binding-like"/>
    <property type="match status" value="1"/>
</dbReference>
<proteinExistence type="inferred from homology"/>
<comment type="caution">
    <text evidence="5">The sequence shown here is derived from an EMBL/GenBank/DDBJ whole genome shotgun (WGS) entry which is preliminary data.</text>
</comment>
<keyword evidence="2" id="KW-0732">Signal</keyword>
<evidence type="ECO:0000256" key="3">
    <source>
        <dbReference type="SAM" id="MobiDB-lite"/>
    </source>
</evidence>
<organism evidence="5 6">
    <name type="scientific">Frankia torreyi</name>
    <dbReference type="NCBI Taxonomy" id="1856"/>
    <lineage>
        <taxon>Bacteria</taxon>
        <taxon>Bacillati</taxon>
        <taxon>Actinomycetota</taxon>
        <taxon>Actinomycetes</taxon>
        <taxon>Frankiales</taxon>
        <taxon>Frankiaceae</taxon>
        <taxon>Frankia</taxon>
    </lineage>
</organism>
<dbReference type="Gene3D" id="3.40.50.2300">
    <property type="match status" value="2"/>
</dbReference>
<dbReference type="InterPro" id="IPR028081">
    <property type="entry name" value="Leu-bd"/>
</dbReference>
<dbReference type="InterPro" id="IPR051010">
    <property type="entry name" value="BCAA_transport"/>
</dbReference>
<dbReference type="EMBL" id="JYFN01000008">
    <property type="protein sequence ID" value="KJE24127.1"/>
    <property type="molecule type" value="Genomic_DNA"/>
</dbReference>
<gene>
    <name evidence="5" type="ORF">FF36_01530</name>
</gene>
<keyword evidence="6" id="KW-1185">Reference proteome</keyword>
<dbReference type="AlphaFoldDB" id="A0A0D8BL50"/>
<name>A0A0D8BL50_9ACTN</name>
<reference evidence="5 6" key="2">
    <citation type="journal article" date="2016" name="Genome Announc.">
        <title>Permanent Draft Genome Sequences for Two Variants of Frankia sp. Strain CpI1, the First Frankia Strain Isolated from Root Nodules of Comptonia peregrina.</title>
        <authorList>
            <person name="Oshone R."/>
            <person name="Hurst S.G.IV."/>
            <person name="Abebe-Akele F."/>
            <person name="Simpson S."/>
            <person name="Morris K."/>
            <person name="Thomas W.K."/>
            <person name="Tisa L.S."/>
        </authorList>
    </citation>
    <scope>NUCLEOTIDE SEQUENCE [LARGE SCALE GENOMIC DNA]</scope>
    <source>
        <strain evidence="6">CpI1-S</strain>
    </source>
</reference>